<comment type="caution">
    <text evidence="8">The sequence shown here is derived from an EMBL/GenBank/DDBJ whole genome shotgun (WGS) entry which is preliminary data.</text>
</comment>
<dbReference type="InterPro" id="IPR002018">
    <property type="entry name" value="CarbesteraseB"/>
</dbReference>
<keyword evidence="4" id="KW-1015">Disulfide bond</keyword>
<keyword evidence="6" id="KW-0732">Signal</keyword>
<evidence type="ECO:0000313" key="8">
    <source>
        <dbReference type="EMBL" id="OWR53772.1"/>
    </source>
</evidence>
<evidence type="ECO:0000256" key="1">
    <source>
        <dbReference type="ARBA" id="ARBA00005964"/>
    </source>
</evidence>
<keyword evidence="3 6" id="KW-0378">Hydrolase</keyword>
<dbReference type="Proteomes" id="UP000007151">
    <property type="component" value="Unassembled WGS sequence"/>
</dbReference>
<gene>
    <name evidence="8" type="ORF">KGM_203349</name>
</gene>
<protein>
    <recommendedName>
        <fullName evidence="6">Carboxylic ester hydrolase</fullName>
        <ecNumber evidence="6">3.1.1.-</ecNumber>
    </recommendedName>
</protein>
<dbReference type="InterPro" id="IPR019826">
    <property type="entry name" value="Carboxylesterase_B_AS"/>
</dbReference>
<dbReference type="KEGG" id="dpl:KGM_203349"/>
<dbReference type="AlphaFoldDB" id="A0A212FJ67"/>
<dbReference type="eggNOG" id="KOG1516">
    <property type="taxonomic scope" value="Eukaryota"/>
</dbReference>
<name>A0A212FJ67_DANPL</name>
<evidence type="ECO:0000256" key="4">
    <source>
        <dbReference type="ARBA" id="ARBA00023157"/>
    </source>
</evidence>
<organism evidence="8 9">
    <name type="scientific">Danaus plexippus plexippus</name>
    <dbReference type="NCBI Taxonomy" id="278856"/>
    <lineage>
        <taxon>Eukaryota</taxon>
        <taxon>Metazoa</taxon>
        <taxon>Ecdysozoa</taxon>
        <taxon>Arthropoda</taxon>
        <taxon>Hexapoda</taxon>
        <taxon>Insecta</taxon>
        <taxon>Pterygota</taxon>
        <taxon>Neoptera</taxon>
        <taxon>Endopterygota</taxon>
        <taxon>Lepidoptera</taxon>
        <taxon>Glossata</taxon>
        <taxon>Ditrysia</taxon>
        <taxon>Papilionoidea</taxon>
        <taxon>Nymphalidae</taxon>
        <taxon>Danainae</taxon>
        <taxon>Danaini</taxon>
        <taxon>Danaina</taxon>
        <taxon>Danaus</taxon>
        <taxon>Danaus</taxon>
    </lineage>
</organism>
<keyword evidence="2" id="KW-0719">Serine esterase</keyword>
<keyword evidence="5" id="KW-0325">Glycoprotein</keyword>
<accession>A0A212FJ67</accession>
<dbReference type="PANTHER" id="PTHR11559">
    <property type="entry name" value="CARBOXYLESTERASE"/>
    <property type="match status" value="1"/>
</dbReference>
<dbReference type="InterPro" id="IPR029058">
    <property type="entry name" value="AB_hydrolase_fold"/>
</dbReference>
<comment type="similarity">
    <text evidence="1 6">Belongs to the type-B carboxylesterase/lipase family.</text>
</comment>
<dbReference type="Pfam" id="PF00135">
    <property type="entry name" value="COesterase"/>
    <property type="match status" value="1"/>
</dbReference>
<sequence length="534" mass="60723">MGFVILLLFACAAVQGLVRVDPLVKTKQGLIKGIRADDGDYSMFLGIPYAIVDENNPFGPSIPQTEFKEIYNANDDSRTCPQVDEFTNQITGTLDCLRLNVYVPNIAGSRNKLPVLIWIHGGGFSGGDGGRFVTGPKFLVRHDVVLVTMNYRLGPYGFMCLDTPEVPGNQGLKDQLLALRWIKDNIAAFGGDENKMTLMGESAGASSVDFHLLSDKESLFDQVILQSGSALLTLLGESIPDAPLRLTKQLGYETSDVDEALSYLSKMDTNSVINATLSSHLFFKVCIEKRFDDVDGFVTEHPLMVDSPKIKNTPMLAGFNNKETLMMYAHMRPEQFKGYGTFRNVLEGYFTYDDEFAEMEDLVRRFYIGDEEMSEALRWDLMEFNSDLTFNFPVQWTIDHYLQKGSKIYQYLFSYSGERNFLKKRMNITTDGAAHADEIAYLFDISYEDTPTHEDQRMIDQMTTLWTNFAKFGDPTPETTDLLPVKWVPATKEINNYLDLDKELALRRLPYNKRLTFLKFFFKTNMHRLTLLTK</sequence>
<dbReference type="STRING" id="278856.A0A212FJ67"/>
<keyword evidence="9" id="KW-1185">Reference proteome</keyword>
<reference evidence="8 9" key="1">
    <citation type="journal article" date="2011" name="Cell">
        <title>The monarch butterfly genome yields insights into long-distance migration.</title>
        <authorList>
            <person name="Zhan S."/>
            <person name="Merlin C."/>
            <person name="Boore J.L."/>
            <person name="Reppert S.M."/>
        </authorList>
    </citation>
    <scope>NUCLEOTIDE SEQUENCE [LARGE SCALE GENOMIC DNA]</scope>
    <source>
        <strain evidence="8">F-2</strain>
    </source>
</reference>
<dbReference type="EMBL" id="AGBW02008309">
    <property type="protein sequence ID" value="OWR53772.1"/>
    <property type="molecule type" value="Genomic_DNA"/>
</dbReference>
<dbReference type="Gene3D" id="3.40.50.1820">
    <property type="entry name" value="alpha/beta hydrolase"/>
    <property type="match status" value="1"/>
</dbReference>
<evidence type="ECO:0000256" key="2">
    <source>
        <dbReference type="ARBA" id="ARBA00022487"/>
    </source>
</evidence>
<evidence type="ECO:0000256" key="3">
    <source>
        <dbReference type="ARBA" id="ARBA00022801"/>
    </source>
</evidence>
<dbReference type="InParanoid" id="A0A212FJ67"/>
<feature type="domain" description="Carboxylesterase type B" evidence="7">
    <location>
        <begin position="21"/>
        <end position="517"/>
    </location>
</feature>
<evidence type="ECO:0000256" key="5">
    <source>
        <dbReference type="ARBA" id="ARBA00023180"/>
    </source>
</evidence>
<dbReference type="EC" id="3.1.1.-" evidence="6"/>
<evidence type="ECO:0000313" key="9">
    <source>
        <dbReference type="Proteomes" id="UP000007151"/>
    </source>
</evidence>
<feature type="signal peptide" evidence="6">
    <location>
        <begin position="1"/>
        <end position="16"/>
    </location>
</feature>
<dbReference type="SUPFAM" id="SSF53474">
    <property type="entry name" value="alpha/beta-Hydrolases"/>
    <property type="match status" value="1"/>
</dbReference>
<dbReference type="PROSITE" id="PS00122">
    <property type="entry name" value="CARBOXYLESTERASE_B_1"/>
    <property type="match status" value="1"/>
</dbReference>
<evidence type="ECO:0000256" key="6">
    <source>
        <dbReference type="RuleBase" id="RU361235"/>
    </source>
</evidence>
<evidence type="ECO:0000259" key="7">
    <source>
        <dbReference type="Pfam" id="PF00135"/>
    </source>
</evidence>
<feature type="chain" id="PRO_5011832919" description="Carboxylic ester hydrolase" evidence="6">
    <location>
        <begin position="17"/>
        <end position="534"/>
    </location>
</feature>
<dbReference type="ESTHER" id="danpl-g6cm20">
    <property type="family name" value="Carb_B_Arthropoda"/>
</dbReference>
<dbReference type="InterPro" id="IPR050309">
    <property type="entry name" value="Type-B_Carboxylest/Lipase"/>
</dbReference>
<dbReference type="GO" id="GO:0052689">
    <property type="term" value="F:carboxylic ester hydrolase activity"/>
    <property type="evidence" value="ECO:0007669"/>
    <property type="project" value="UniProtKB-KW"/>
</dbReference>
<proteinExistence type="inferred from homology"/>